<evidence type="ECO:0000256" key="6">
    <source>
        <dbReference type="PROSITE-ProRule" id="PRU10141"/>
    </source>
</evidence>
<name>A0A9W9UYW0_PENBR</name>
<evidence type="ECO:0000313" key="9">
    <source>
        <dbReference type="Proteomes" id="UP001148299"/>
    </source>
</evidence>
<evidence type="ECO:0000256" key="1">
    <source>
        <dbReference type="ARBA" id="ARBA00022527"/>
    </source>
</evidence>
<dbReference type="GO" id="GO:0005524">
    <property type="term" value="F:ATP binding"/>
    <property type="evidence" value="ECO:0007669"/>
    <property type="project" value="UniProtKB-UniRule"/>
</dbReference>
<dbReference type="EMBL" id="JAPZBR010000002">
    <property type="protein sequence ID" value="KAJ5362562.1"/>
    <property type="molecule type" value="Genomic_DNA"/>
</dbReference>
<evidence type="ECO:0000313" key="8">
    <source>
        <dbReference type="EMBL" id="KAJ5362562.1"/>
    </source>
</evidence>
<dbReference type="InterPro" id="IPR000719">
    <property type="entry name" value="Prot_kinase_dom"/>
</dbReference>
<evidence type="ECO:0000256" key="2">
    <source>
        <dbReference type="ARBA" id="ARBA00022679"/>
    </source>
</evidence>
<comment type="caution">
    <text evidence="8">The sequence shown here is derived from an EMBL/GenBank/DDBJ whole genome shotgun (WGS) entry which is preliminary data.</text>
</comment>
<reference evidence="8" key="1">
    <citation type="submission" date="2022-12" db="EMBL/GenBank/DDBJ databases">
        <authorList>
            <person name="Petersen C."/>
        </authorList>
    </citation>
    <scope>NUCLEOTIDE SEQUENCE</scope>
    <source>
        <strain evidence="8">IBT 35675</strain>
    </source>
</reference>
<dbReference type="InterPro" id="IPR017441">
    <property type="entry name" value="Protein_kinase_ATP_BS"/>
</dbReference>
<dbReference type="Proteomes" id="UP001148299">
    <property type="component" value="Unassembled WGS sequence"/>
</dbReference>
<sequence>MANTEASNADATDFGDFVKNEEEELDLEEVEPWHRYATEEAQNVLYSISVGEVLNERYLVEHKLGFGGGSTVWMAFDLQEKTNVALKVMAVGKWGDNETEIQDEIIKTVQHTSRLVLYTTTFSLLRDDGSPHRVLVLPMKGSSICTLTLKKTPMASHMSAAQKSLETVASLHEAGILHRDLNARNCMRGLAPIKSPSRSAKYELSGRPMKQIIPFVNLWKRGDLVSPVKVPEDFRTDEFYLYDFGDMAIFSMLYLNFPPFPTDLQGGVVSGMVECLGPPPEQWKGHFTHPGRLDKWYDQTQTADPENDLAAKLAYFRSDIDIVERQLVQSRM</sequence>
<dbReference type="PROSITE" id="PS00107">
    <property type="entry name" value="PROTEIN_KINASE_ATP"/>
    <property type="match status" value="1"/>
</dbReference>
<dbReference type="InterPro" id="IPR011009">
    <property type="entry name" value="Kinase-like_dom_sf"/>
</dbReference>
<dbReference type="PANTHER" id="PTHR45646">
    <property type="entry name" value="SERINE/THREONINE-PROTEIN KINASE DOA-RELATED"/>
    <property type="match status" value="1"/>
</dbReference>
<feature type="domain" description="Protein kinase" evidence="7">
    <location>
        <begin position="58"/>
        <end position="332"/>
    </location>
</feature>
<gene>
    <name evidence="8" type="ORF">N7541_003406</name>
</gene>
<dbReference type="GO" id="GO:0004674">
    <property type="term" value="F:protein serine/threonine kinase activity"/>
    <property type="evidence" value="ECO:0007669"/>
    <property type="project" value="UniProtKB-KW"/>
</dbReference>
<reference evidence="8" key="2">
    <citation type="journal article" date="2023" name="IMA Fungus">
        <title>Comparative genomic study of the Penicillium genus elucidates a diverse pangenome and 15 lateral gene transfer events.</title>
        <authorList>
            <person name="Petersen C."/>
            <person name="Sorensen T."/>
            <person name="Nielsen M.R."/>
            <person name="Sondergaard T.E."/>
            <person name="Sorensen J.L."/>
            <person name="Fitzpatrick D.A."/>
            <person name="Frisvad J.C."/>
            <person name="Nielsen K.L."/>
        </authorList>
    </citation>
    <scope>NUCLEOTIDE SEQUENCE</scope>
    <source>
        <strain evidence="8">IBT 35675</strain>
    </source>
</reference>
<keyword evidence="2" id="KW-0808">Transferase</keyword>
<dbReference type="Gene3D" id="3.30.200.20">
    <property type="entry name" value="Phosphorylase Kinase, domain 1"/>
    <property type="match status" value="1"/>
</dbReference>
<evidence type="ECO:0000256" key="4">
    <source>
        <dbReference type="ARBA" id="ARBA00022777"/>
    </source>
</evidence>
<keyword evidence="1" id="KW-0723">Serine/threonine-protein kinase</keyword>
<organism evidence="8 9">
    <name type="scientific">Penicillium brevicompactum</name>
    <dbReference type="NCBI Taxonomy" id="5074"/>
    <lineage>
        <taxon>Eukaryota</taxon>
        <taxon>Fungi</taxon>
        <taxon>Dikarya</taxon>
        <taxon>Ascomycota</taxon>
        <taxon>Pezizomycotina</taxon>
        <taxon>Eurotiomycetes</taxon>
        <taxon>Eurotiomycetidae</taxon>
        <taxon>Eurotiales</taxon>
        <taxon>Aspergillaceae</taxon>
        <taxon>Penicillium</taxon>
    </lineage>
</organism>
<dbReference type="PROSITE" id="PS50011">
    <property type="entry name" value="PROTEIN_KINASE_DOM"/>
    <property type="match status" value="1"/>
</dbReference>
<proteinExistence type="predicted"/>
<keyword evidence="4" id="KW-0418">Kinase</keyword>
<dbReference type="InterPro" id="IPR051175">
    <property type="entry name" value="CLK_kinases"/>
</dbReference>
<dbReference type="SUPFAM" id="SSF56112">
    <property type="entry name" value="Protein kinase-like (PK-like)"/>
    <property type="match status" value="1"/>
</dbReference>
<dbReference type="AlphaFoldDB" id="A0A9W9UYW0"/>
<evidence type="ECO:0000259" key="7">
    <source>
        <dbReference type="PROSITE" id="PS50011"/>
    </source>
</evidence>
<accession>A0A9W9UYW0</accession>
<evidence type="ECO:0000256" key="3">
    <source>
        <dbReference type="ARBA" id="ARBA00022741"/>
    </source>
</evidence>
<dbReference type="Pfam" id="PF00069">
    <property type="entry name" value="Pkinase"/>
    <property type="match status" value="1"/>
</dbReference>
<keyword evidence="9" id="KW-1185">Reference proteome</keyword>
<keyword evidence="5 6" id="KW-0067">ATP-binding</keyword>
<evidence type="ECO:0000256" key="5">
    <source>
        <dbReference type="ARBA" id="ARBA00022840"/>
    </source>
</evidence>
<protein>
    <recommendedName>
        <fullName evidence="7">Protein kinase domain-containing protein</fullName>
    </recommendedName>
</protein>
<feature type="binding site" evidence="6">
    <location>
        <position position="93"/>
    </location>
    <ligand>
        <name>ATP</name>
        <dbReference type="ChEBI" id="CHEBI:30616"/>
    </ligand>
</feature>
<dbReference type="Gene3D" id="1.10.510.10">
    <property type="entry name" value="Transferase(Phosphotransferase) domain 1"/>
    <property type="match status" value="1"/>
</dbReference>
<keyword evidence="3 6" id="KW-0547">Nucleotide-binding</keyword>